<proteinExistence type="predicted"/>
<dbReference type="Proteomes" id="UP000789508">
    <property type="component" value="Unassembled WGS sequence"/>
</dbReference>
<feature type="non-terminal residue" evidence="1">
    <location>
        <position position="1"/>
    </location>
</feature>
<keyword evidence="2" id="KW-1185">Reference proteome</keyword>
<evidence type="ECO:0000313" key="1">
    <source>
        <dbReference type="EMBL" id="CAG8779530.1"/>
    </source>
</evidence>
<dbReference type="EMBL" id="CAJVPS010057990">
    <property type="protein sequence ID" value="CAG8779530.1"/>
    <property type="molecule type" value="Genomic_DNA"/>
</dbReference>
<organism evidence="1 2">
    <name type="scientific">Ambispora leptoticha</name>
    <dbReference type="NCBI Taxonomy" id="144679"/>
    <lineage>
        <taxon>Eukaryota</taxon>
        <taxon>Fungi</taxon>
        <taxon>Fungi incertae sedis</taxon>
        <taxon>Mucoromycota</taxon>
        <taxon>Glomeromycotina</taxon>
        <taxon>Glomeromycetes</taxon>
        <taxon>Archaeosporales</taxon>
        <taxon>Ambisporaceae</taxon>
        <taxon>Ambispora</taxon>
    </lineage>
</organism>
<sequence>LAQLNTVGLASSDLSRESRADDLRGCVYLANPPTALTSSISLK</sequence>
<protein>
    <submittedName>
        <fullName evidence="1">13343_t:CDS:1</fullName>
    </submittedName>
</protein>
<comment type="caution">
    <text evidence="1">The sequence shown here is derived from an EMBL/GenBank/DDBJ whole genome shotgun (WGS) entry which is preliminary data.</text>
</comment>
<name>A0A9N9NWM0_9GLOM</name>
<feature type="non-terminal residue" evidence="1">
    <location>
        <position position="43"/>
    </location>
</feature>
<reference evidence="1" key="1">
    <citation type="submission" date="2021-06" db="EMBL/GenBank/DDBJ databases">
        <authorList>
            <person name="Kallberg Y."/>
            <person name="Tangrot J."/>
            <person name="Rosling A."/>
        </authorList>
    </citation>
    <scope>NUCLEOTIDE SEQUENCE</scope>
    <source>
        <strain evidence="1">FL130A</strain>
    </source>
</reference>
<dbReference type="AlphaFoldDB" id="A0A9N9NWM0"/>
<accession>A0A9N9NWM0</accession>
<evidence type="ECO:0000313" key="2">
    <source>
        <dbReference type="Proteomes" id="UP000789508"/>
    </source>
</evidence>
<gene>
    <name evidence="1" type="ORF">ALEPTO_LOCUS14597</name>
</gene>